<proteinExistence type="predicted"/>
<dbReference type="InterPro" id="IPR051791">
    <property type="entry name" value="Pra-immunoreactive"/>
</dbReference>
<evidence type="ECO:0000259" key="9">
    <source>
        <dbReference type="Pfam" id="PF14237"/>
    </source>
</evidence>
<keyword evidence="4 7" id="KW-1133">Transmembrane helix</keyword>
<evidence type="ECO:0008006" key="12">
    <source>
        <dbReference type="Google" id="ProtNLM"/>
    </source>
</evidence>
<evidence type="ECO:0000256" key="3">
    <source>
        <dbReference type="ARBA" id="ARBA00022692"/>
    </source>
</evidence>
<dbReference type="OrthoDB" id="9793824at2"/>
<protein>
    <recommendedName>
        <fullName evidence="12">RDD family protein</fullName>
    </recommendedName>
</protein>
<gene>
    <name evidence="10" type="ORF">LPB303_15185</name>
</gene>
<reference evidence="10 11" key="1">
    <citation type="submission" date="2016-02" db="EMBL/GenBank/DDBJ databases">
        <title>Draft genome sequence of Polaribacter atrinae KACC17473.</title>
        <authorList>
            <person name="Shin S.-K."/>
            <person name="Yi H."/>
        </authorList>
    </citation>
    <scope>NUCLEOTIDE SEQUENCE [LARGE SCALE GENOMIC DNA]</scope>
    <source>
        <strain evidence="10 11">KACC 17473</strain>
    </source>
</reference>
<evidence type="ECO:0000313" key="11">
    <source>
        <dbReference type="Proteomes" id="UP000076923"/>
    </source>
</evidence>
<dbReference type="EMBL" id="LVWE01000062">
    <property type="protein sequence ID" value="OAD42195.1"/>
    <property type="molecule type" value="Genomic_DNA"/>
</dbReference>
<dbReference type="STRING" id="1333662.LPB303_15185"/>
<dbReference type="Pfam" id="PF14237">
    <property type="entry name" value="GYF_2"/>
    <property type="match status" value="1"/>
</dbReference>
<keyword evidence="11" id="KW-1185">Reference proteome</keyword>
<dbReference type="Pfam" id="PF06271">
    <property type="entry name" value="RDD"/>
    <property type="match status" value="1"/>
</dbReference>
<dbReference type="PANTHER" id="PTHR36115">
    <property type="entry name" value="PROLINE-RICH ANTIGEN HOMOLOG-RELATED"/>
    <property type="match status" value="1"/>
</dbReference>
<dbReference type="InterPro" id="IPR010432">
    <property type="entry name" value="RDD"/>
</dbReference>
<evidence type="ECO:0000256" key="1">
    <source>
        <dbReference type="ARBA" id="ARBA00004651"/>
    </source>
</evidence>
<keyword evidence="2" id="KW-1003">Cell membrane</keyword>
<dbReference type="AlphaFoldDB" id="A0A176T448"/>
<evidence type="ECO:0000256" key="5">
    <source>
        <dbReference type="ARBA" id="ARBA00023136"/>
    </source>
</evidence>
<comment type="caution">
    <text evidence="10">The sequence shown here is derived from an EMBL/GenBank/DDBJ whole genome shotgun (WGS) entry which is preliminary data.</text>
</comment>
<evidence type="ECO:0000256" key="7">
    <source>
        <dbReference type="SAM" id="Phobius"/>
    </source>
</evidence>
<comment type="subcellular location">
    <subcellularLocation>
        <location evidence="1">Cell membrane</location>
        <topology evidence="1">Multi-pass membrane protein</topology>
    </subcellularLocation>
</comment>
<keyword evidence="3 7" id="KW-0812">Transmembrane</keyword>
<dbReference type="InterPro" id="IPR025640">
    <property type="entry name" value="GYF_2"/>
</dbReference>
<evidence type="ECO:0000313" key="10">
    <source>
        <dbReference type="EMBL" id="OAD42195.1"/>
    </source>
</evidence>
<feature type="transmembrane region" description="Helical" evidence="7">
    <location>
        <begin position="123"/>
        <end position="146"/>
    </location>
</feature>
<evidence type="ECO:0000256" key="2">
    <source>
        <dbReference type="ARBA" id="ARBA00022475"/>
    </source>
</evidence>
<accession>A0A176T448</accession>
<organism evidence="10 11">
    <name type="scientific">Polaribacter atrinae</name>
    <dbReference type="NCBI Taxonomy" id="1333662"/>
    <lineage>
        <taxon>Bacteria</taxon>
        <taxon>Pseudomonadati</taxon>
        <taxon>Bacteroidota</taxon>
        <taxon>Flavobacteriia</taxon>
        <taxon>Flavobacteriales</taxon>
        <taxon>Flavobacteriaceae</taxon>
    </lineage>
</organism>
<sequence length="218" mass="25161">MKYYLIENDEKTGPFTIEELNKKDIYKETLIWTKGLDEWTEAKNIPMLKDIIDQTPPKYKSNKNTNEVPPEPQKTENSSEDYFGYKLASNWERFIASLIGGLIMLVPILIITKGDYFESDSYISIYDVIINIILALVVGGLMYPIWSGNIGHKIFGIKVISKENGEDVKSPIRGIIRELGKNILQYLIIPVIWLLWDKDKQNLYDKISKTIVVKKKEV</sequence>
<keyword evidence="5 7" id="KW-0472">Membrane</keyword>
<feature type="domain" description="GYF" evidence="9">
    <location>
        <begin position="3"/>
        <end position="48"/>
    </location>
</feature>
<feature type="transmembrane region" description="Helical" evidence="7">
    <location>
        <begin position="94"/>
        <end position="111"/>
    </location>
</feature>
<dbReference type="GO" id="GO:0005886">
    <property type="term" value="C:plasma membrane"/>
    <property type="evidence" value="ECO:0007669"/>
    <property type="project" value="UniProtKB-SubCell"/>
</dbReference>
<evidence type="ECO:0000259" key="8">
    <source>
        <dbReference type="Pfam" id="PF06271"/>
    </source>
</evidence>
<feature type="domain" description="RDD" evidence="8">
    <location>
        <begin position="88"/>
        <end position="209"/>
    </location>
</feature>
<feature type="region of interest" description="Disordered" evidence="6">
    <location>
        <begin position="56"/>
        <end position="78"/>
    </location>
</feature>
<evidence type="ECO:0000256" key="6">
    <source>
        <dbReference type="SAM" id="MobiDB-lite"/>
    </source>
</evidence>
<name>A0A176T448_9FLAO</name>
<dbReference type="RefSeq" id="WP_082864308.1">
    <property type="nucleotide sequence ID" value="NZ_CANKUV010000049.1"/>
</dbReference>
<dbReference type="Proteomes" id="UP000076923">
    <property type="component" value="Unassembled WGS sequence"/>
</dbReference>
<evidence type="ECO:0000256" key="4">
    <source>
        <dbReference type="ARBA" id="ARBA00022989"/>
    </source>
</evidence>